<name>A0A7W5TUN6_9MICC</name>
<reference evidence="1 2" key="1">
    <citation type="submission" date="2020-08" db="EMBL/GenBank/DDBJ databases">
        <title>Sequencing the genomes of 1000 actinobacteria strains.</title>
        <authorList>
            <person name="Klenk H.-P."/>
        </authorList>
    </citation>
    <scope>NUCLEOTIDE SEQUENCE [LARGE SCALE GENOMIC DNA]</scope>
    <source>
        <strain evidence="1 2">DSM 28238</strain>
    </source>
</reference>
<proteinExistence type="predicted"/>
<dbReference type="AlphaFoldDB" id="A0A7W5TUN6"/>
<organism evidence="1 2">
    <name type="scientific">Garicola koreensis</name>
    <dbReference type="NCBI Taxonomy" id="1262554"/>
    <lineage>
        <taxon>Bacteria</taxon>
        <taxon>Bacillati</taxon>
        <taxon>Actinomycetota</taxon>
        <taxon>Actinomycetes</taxon>
        <taxon>Micrococcales</taxon>
        <taxon>Micrococcaceae</taxon>
        <taxon>Garicola</taxon>
    </lineage>
</organism>
<evidence type="ECO:0000313" key="1">
    <source>
        <dbReference type="EMBL" id="MBB3667604.1"/>
    </source>
</evidence>
<dbReference type="Proteomes" id="UP000547528">
    <property type="component" value="Unassembled WGS sequence"/>
</dbReference>
<comment type="caution">
    <text evidence="1">The sequence shown here is derived from an EMBL/GenBank/DDBJ whole genome shotgun (WGS) entry which is preliminary data.</text>
</comment>
<accession>A0A7W5TUN6</accession>
<protein>
    <submittedName>
        <fullName evidence="1">Uncharacterized protein</fullName>
    </submittedName>
</protein>
<keyword evidence="2" id="KW-1185">Reference proteome</keyword>
<dbReference type="EMBL" id="JACIBT010000002">
    <property type="protein sequence ID" value="MBB3667604.1"/>
    <property type="molecule type" value="Genomic_DNA"/>
</dbReference>
<gene>
    <name evidence="1" type="ORF">FHX47_001223</name>
</gene>
<sequence length="32" mass="3793">MEIIRCLKRYLVRQLYPIICRSLTGRTLAPNT</sequence>
<evidence type="ECO:0000313" key="2">
    <source>
        <dbReference type="Proteomes" id="UP000547528"/>
    </source>
</evidence>